<accession>A0ABR9TF50</accession>
<feature type="transmembrane region" description="Helical" evidence="1">
    <location>
        <begin position="7"/>
        <end position="30"/>
    </location>
</feature>
<dbReference type="RefSeq" id="WP_193844742.1">
    <property type="nucleotide sequence ID" value="NZ_PRDM01000001.1"/>
</dbReference>
<feature type="transmembrane region" description="Helical" evidence="1">
    <location>
        <begin position="147"/>
        <end position="166"/>
    </location>
</feature>
<organism evidence="2 3">
    <name type="scientific">Flavobacterium hungaricum</name>
    <dbReference type="NCBI Taxonomy" id="2082725"/>
    <lineage>
        <taxon>Bacteria</taxon>
        <taxon>Pseudomonadati</taxon>
        <taxon>Bacteroidota</taxon>
        <taxon>Flavobacteriia</taxon>
        <taxon>Flavobacteriales</taxon>
        <taxon>Flavobacteriaceae</taxon>
        <taxon>Flavobacterium</taxon>
    </lineage>
</organism>
<gene>
    <name evidence="2" type="ORF">C4F50_01965</name>
</gene>
<protein>
    <submittedName>
        <fullName evidence="2">Uncharacterized protein</fullName>
    </submittedName>
</protein>
<keyword evidence="1" id="KW-0472">Membrane</keyword>
<evidence type="ECO:0000256" key="1">
    <source>
        <dbReference type="SAM" id="Phobius"/>
    </source>
</evidence>
<feature type="transmembrane region" description="Helical" evidence="1">
    <location>
        <begin position="94"/>
        <end position="113"/>
    </location>
</feature>
<dbReference type="EMBL" id="PRDM01000001">
    <property type="protein sequence ID" value="MBE8723694.1"/>
    <property type="molecule type" value="Genomic_DNA"/>
</dbReference>
<dbReference type="Proteomes" id="UP000640614">
    <property type="component" value="Unassembled WGS sequence"/>
</dbReference>
<evidence type="ECO:0000313" key="3">
    <source>
        <dbReference type="Proteomes" id="UP000640614"/>
    </source>
</evidence>
<feature type="transmembrane region" description="Helical" evidence="1">
    <location>
        <begin position="119"/>
        <end position="140"/>
    </location>
</feature>
<name>A0ABR9TF50_9FLAO</name>
<feature type="transmembrane region" description="Helical" evidence="1">
    <location>
        <begin position="54"/>
        <end position="73"/>
    </location>
</feature>
<keyword evidence="3" id="KW-1185">Reference proteome</keyword>
<proteinExistence type="predicted"/>
<comment type="caution">
    <text evidence="2">The sequence shown here is derived from an EMBL/GenBank/DDBJ whole genome shotgun (WGS) entry which is preliminary data.</text>
</comment>
<sequence length="236" mass="27722">MEKIEKLIQLLPLGSIFILLCSSIKLVIYYKTFNISIVDYIGIQEFITTFIDDILLYLCIFGIGIFLFLFEFAQNRDRNYTLKSDTPENYKNERKISSTLSILILFLTIVLSYNCDSRIKMIEIICVGLFISLSLFRIFLSSTKVNLPFLLYIMMSTISYTIMYGYTDAYKIIENKDKLSYIIAFKEKTYFTDKNLKYVGKTEHFLFLYNLKSKRTTILKNDDLIKININYTNNSI</sequence>
<keyword evidence="1" id="KW-0812">Transmembrane</keyword>
<evidence type="ECO:0000313" key="2">
    <source>
        <dbReference type="EMBL" id="MBE8723694.1"/>
    </source>
</evidence>
<keyword evidence="1" id="KW-1133">Transmembrane helix</keyword>
<reference evidence="2 3" key="1">
    <citation type="submission" date="2018-07" db="EMBL/GenBank/DDBJ databases">
        <title>Genome assembly of strain KB82.</title>
        <authorList>
            <person name="Kukolya J."/>
            <person name="Horvath B."/>
            <person name="Nagy I."/>
            <person name="Toth A."/>
        </authorList>
    </citation>
    <scope>NUCLEOTIDE SEQUENCE [LARGE SCALE GENOMIC DNA]</scope>
    <source>
        <strain evidence="2 3">Kb82</strain>
    </source>
</reference>